<evidence type="ECO:0000313" key="2">
    <source>
        <dbReference type="EMBL" id="TWE11396.1"/>
    </source>
</evidence>
<organism evidence="2 3">
    <name type="scientific">Rudaeicoccus suwonensis</name>
    <dbReference type="NCBI Taxonomy" id="657409"/>
    <lineage>
        <taxon>Bacteria</taxon>
        <taxon>Bacillati</taxon>
        <taxon>Actinomycetota</taxon>
        <taxon>Actinomycetes</taxon>
        <taxon>Micrococcales</taxon>
        <taxon>Dermacoccaceae</taxon>
        <taxon>Rudaeicoccus</taxon>
    </lineage>
</organism>
<accession>A0A561E6Z7</accession>
<name>A0A561E6Z7_9MICO</name>
<dbReference type="OrthoDB" id="5125216at2"/>
<comment type="caution">
    <text evidence="2">The sequence shown here is derived from an EMBL/GenBank/DDBJ whole genome shotgun (WGS) entry which is preliminary data.</text>
</comment>
<evidence type="ECO:0000256" key="1">
    <source>
        <dbReference type="SAM" id="MobiDB-lite"/>
    </source>
</evidence>
<keyword evidence="3" id="KW-1185">Reference proteome</keyword>
<gene>
    <name evidence="2" type="ORF">BKA23_0159</name>
</gene>
<dbReference type="RefSeq" id="WP_145224634.1">
    <property type="nucleotide sequence ID" value="NZ_VIVQ01000001.1"/>
</dbReference>
<dbReference type="AlphaFoldDB" id="A0A561E6Z7"/>
<proteinExistence type="predicted"/>
<evidence type="ECO:0000313" key="3">
    <source>
        <dbReference type="Proteomes" id="UP000318297"/>
    </source>
</evidence>
<sequence length="128" mass="13059">MSKLGLIVGVAAGYVIGARAGRDRYEQIKQLAGQAWNNPAVVAQRARTTEQIKQKGPEVAAAAGQAAVRGAGQAAKSAVVAGFQAAVGTKPGPVVQGTIADGASYDTTSASARRQHDDVLDQPASPRH</sequence>
<feature type="region of interest" description="Disordered" evidence="1">
    <location>
        <begin position="106"/>
        <end position="128"/>
    </location>
</feature>
<dbReference type="Proteomes" id="UP000318297">
    <property type="component" value="Unassembled WGS sequence"/>
</dbReference>
<reference evidence="2 3" key="1">
    <citation type="submission" date="2019-06" db="EMBL/GenBank/DDBJ databases">
        <title>Sequencing the genomes of 1000 actinobacteria strains.</title>
        <authorList>
            <person name="Klenk H.-P."/>
        </authorList>
    </citation>
    <scope>NUCLEOTIDE SEQUENCE [LARGE SCALE GENOMIC DNA]</scope>
    <source>
        <strain evidence="2 3">DSM 19560</strain>
    </source>
</reference>
<protein>
    <recommendedName>
        <fullName evidence="4">YtxH-like protein</fullName>
    </recommendedName>
</protein>
<dbReference type="EMBL" id="VIVQ01000001">
    <property type="protein sequence ID" value="TWE11396.1"/>
    <property type="molecule type" value="Genomic_DNA"/>
</dbReference>
<evidence type="ECO:0008006" key="4">
    <source>
        <dbReference type="Google" id="ProtNLM"/>
    </source>
</evidence>